<gene>
    <name evidence="1" type="ORF">TMI583_LOCUS49883</name>
</gene>
<evidence type="ECO:0000313" key="1">
    <source>
        <dbReference type="EMBL" id="CAF4559765.1"/>
    </source>
</evidence>
<evidence type="ECO:0000313" key="2">
    <source>
        <dbReference type="Proteomes" id="UP000682733"/>
    </source>
</evidence>
<accession>A0A8S2YFQ3</accession>
<comment type="caution">
    <text evidence="1">The sequence shown here is derived from an EMBL/GenBank/DDBJ whole genome shotgun (WGS) entry which is preliminary data.</text>
</comment>
<proteinExistence type="predicted"/>
<organism evidence="1 2">
    <name type="scientific">Didymodactylos carnosus</name>
    <dbReference type="NCBI Taxonomy" id="1234261"/>
    <lineage>
        <taxon>Eukaryota</taxon>
        <taxon>Metazoa</taxon>
        <taxon>Spiralia</taxon>
        <taxon>Gnathifera</taxon>
        <taxon>Rotifera</taxon>
        <taxon>Eurotatoria</taxon>
        <taxon>Bdelloidea</taxon>
        <taxon>Philodinida</taxon>
        <taxon>Philodinidae</taxon>
        <taxon>Didymodactylos</taxon>
    </lineage>
</organism>
<sequence length="76" mass="8824">MDENNLIERLTQCMKEELEPSRHSAFVRARRERQKHLIQDVTALDDIIPNLGSQNSVRVITRVATWSVFCGQIPDF</sequence>
<dbReference type="AlphaFoldDB" id="A0A8S2YFQ3"/>
<reference evidence="1" key="1">
    <citation type="submission" date="2021-02" db="EMBL/GenBank/DDBJ databases">
        <authorList>
            <person name="Nowell W R."/>
        </authorList>
    </citation>
    <scope>NUCLEOTIDE SEQUENCE</scope>
</reference>
<protein>
    <submittedName>
        <fullName evidence="1">Uncharacterized protein</fullName>
    </submittedName>
</protein>
<name>A0A8S2YFQ3_9BILA</name>
<dbReference type="EMBL" id="CAJOBA010113177">
    <property type="protein sequence ID" value="CAF4559765.1"/>
    <property type="molecule type" value="Genomic_DNA"/>
</dbReference>
<dbReference type="Proteomes" id="UP000682733">
    <property type="component" value="Unassembled WGS sequence"/>
</dbReference>